<name>A0A183U2L4_TOXCA</name>
<evidence type="ECO:0000313" key="3">
    <source>
        <dbReference type="EMBL" id="VDM28451.1"/>
    </source>
</evidence>
<organism evidence="4 5">
    <name type="scientific">Toxocara canis</name>
    <name type="common">Canine roundworm</name>
    <dbReference type="NCBI Taxonomy" id="6265"/>
    <lineage>
        <taxon>Eukaryota</taxon>
        <taxon>Metazoa</taxon>
        <taxon>Ecdysozoa</taxon>
        <taxon>Nematoda</taxon>
        <taxon>Chromadorea</taxon>
        <taxon>Rhabditida</taxon>
        <taxon>Spirurina</taxon>
        <taxon>Ascaridomorpha</taxon>
        <taxon>Ascaridoidea</taxon>
        <taxon>Toxocaridae</taxon>
        <taxon>Toxocara</taxon>
    </lineage>
</organism>
<dbReference type="Pfam" id="PF24234">
    <property type="entry name" value="KH_BICC1_1st"/>
    <property type="match status" value="1"/>
</dbReference>
<gene>
    <name evidence="3" type="ORF">TCNE_LOCUS2734</name>
</gene>
<evidence type="ECO:0000256" key="1">
    <source>
        <dbReference type="SAM" id="MobiDB-lite"/>
    </source>
</evidence>
<dbReference type="InterPro" id="IPR047549">
    <property type="entry name" value="BICC1_KH-I_rpt1"/>
</dbReference>
<evidence type="ECO:0000313" key="4">
    <source>
        <dbReference type="Proteomes" id="UP000050794"/>
    </source>
</evidence>
<dbReference type="WBParaSite" id="TCNE_0000273401-mRNA-1">
    <property type="protein sequence ID" value="TCNE_0000273401-mRNA-1"/>
    <property type="gene ID" value="TCNE_0000273401"/>
</dbReference>
<proteinExistence type="predicted"/>
<evidence type="ECO:0000313" key="5">
    <source>
        <dbReference type="WBParaSite" id="TCNE_0000273401-mRNA-1"/>
    </source>
</evidence>
<keyword evidence="4" id="KW-1185">Reference proteome</keyword>
<reference evidence="3 4" key="2">
    <citation type="submission" date="2018-11" db="EMBL/GenBank/DDBJ databases">
        <authorList>
            <consortium name="Pathogen Informatics"/>
        </authorList>
    </citation>
    <scope>NUCLEOTIDE SEQUENCE [LARGE SCALE GENOMIC DNA]</scope>
</reference>
<feature type="region of interest" description="Disordered" evidence="1">
    <location>
        <begin position="1"/>
        <end position="25"/>
    </location>
</feature>
<reference evidence="5" key="1">
    <citation type="submission" date="2016-06" db="UniProtKB">
        <authorList>
            <consortium name="WormBaseParasite"/>
        </authorList>
    </citation>
    <scope>IDENTIFICATION</scope>
</reference>
<dbReference type="EMBL" id="UYWY01002969">
    <property type="protein sequence ID" value="VDM28451.1"/>
    <property type="molecule type" value="Genomic_DNA"/>
</dbReference>
<dbReference type="AlphaFoldDB" id="A0A183U2L4"/>
<accession>A0A183U2L4</accession>
<dbReference type="Proteomes" id="UP000050794">
    <property type="component" value="Unassembled WGS sequence"/>
</dbReference>
<evidence type="ECO:0000259" key="2">
    <source>
        <dbReference type="Pfam" id="PF24234"/>
    </source>
</evidence>
<protein>
    <recommendedName>
        <fullName evidence="2">BICC1 first type I KH domain-containing protein</fullName>
    </recommendedName>
</protein>
<feature type="domain" description="BICC1 first type I KH" evidence="2">
    <location>
        <begin position="30"/>
        <end position="66"/>
    </location>
</feature>
<sequence length="73" mass="8323">MNDDDGASEIGVRSDNAMPQTSLADGQIEERIQVDRKRLEAMITGEPLYGSDKHLPSAEDFFLKVKFLRKFFF</sequence>